<proteinExistence type="predicted"/>
<comment type="caution">
    <text evidence="1">The sequence shown here is derived from an EMBL/GenBank/DDBJ whole genome shotgun (WGS) entry which is preliminary data.</text>
</comment>
<organism evidence="1 2">
    <name type="scientific">Clarias magur</name>
    <name type="common">Asian catfish</name>
    <name type="synonym">Macropteronotus magur</name>
    <dbReference type="NCBI Taxonomy" id="1594786"/>
    <lineage>
        <taxon>Eukaryota</taxon>
        <taxon>Metazoa</taxon>
        <taxon>Chordata</taxon>
        <taxon>Craniata</taxon>
        <taxon>Vertebrata</taxon>
        <taxon>Euteleostomi</taxon>
        <taxon>Actinopterygii</taxon>
        <taxon>Neopterygii</taxon>
        <taxon>Teleostei</taxon>
        <taxon>Ostariophysi</taxon>
        <taxon>Siluriformes</taxon>
        <taxon>Clariidae</taxon>
        <taxon>Clarias</taxon>
    </lineage>
</organism>
<evidence type="ECO:0000313" key="1">
    <source>
        <dbReference type="EMBL" id="KAF5890258.1"/>
    </source>
</evidence>
<gene>
    <name evidence="1" type="primary">tpp-2</name>
    <name evidence="1" type="ORF">DAT39_020046</name>
</gene>
<dbReference type="AlphaFoldDB" id="A0A8J4TGL2"/>
<reference evidence="1" key="1">
    <citation type="submission" date="2020-07" db="EMBL/GenBank/DDBJ databases">
        <title>Clarias magur genome sequencing, assembly and annotation.</title>
        <authorList>
            <person name="Kushwaha B."/>
            <person name="Kumar R."/>
            <person name="Das P."/>
            <person name="Joshi C.G."/>
            <person name="Kumar D."/>
            <person name="Nagpure N.S."/>
            <person name="Pandey M."/>
            <person name="Agarwal S."/>
            <person name="Srivastava S."/>
            <person name="Singh M."/>
            <person name="Sahoo L."/>
            <person name="Jayasankar P."/>
            <person name="Meher P.K."/>
            <person name="Koringa P.G."/>
            <person name="Iquebal M.A."/>
            <person name="Das S.P."/>
            <person name="Bit A."/>
            <person name="Patnaik S."/>
            <person name="Patel N."/>
            <person name="Shah T.M."/>
            <person name="Hinsu A."/>
            <person name="Jena J.K."/>
        </authorList>
    </citation>
    <scope>NUCLEOTIDE SEQUENCE</scope>
    <source>
        <strain evidence="1">CIFAMagur01</strain>
        <tissue evidence="1">Testis</tissue>
    </source>
</reference>
<protein>
    <submittedName>
        <fullName evidence="1">Tripeptidyl-peptidase 2</fullName>
    </submittedName>
</protein>
<name>A0A8J4TGL2_CLAMG</name>
<dbReference type="Proteomes" id="UP000727407">
    <property type="component" value="Unassembled WGS sequence"/>
</dbReference>
<dbReference type="EMBL" id="QNUK01000704">
    <property type="protein sequence ID" value="KAF5890258.1"/>
    <property type="molecule type" value="Genomic_DNA"/>
</dbReference>
<keyword evidence="2" id="KW-1185">Reference proteome</keyword>
<evidence type="ECO:0000313" key="2">
    <source>
        <dbReference type="Proteomes" id="UP000727407"/>
    </source>
</evidence>
<sequence>MERCLEGHPEHLPTLNHTLKHELFHEGRQDTVQVRQLGSHGSNETEPERQ</sequence>
<accession>A0A8J4TGL2</accession>